<dbReference type="Proteomes" id="UP000284751">
    <property type="component" value="Unassembled WGS sequence"/>
</dbReference>
<feature type="transmembrane region" description="Helical" evidence="8">
    <location>
        <begin position="41"/>
        <end position="59"/>
    </location>
</feature>
<evidence type="ECO:0000256" key="5">
    <source>
        <dbReference type="ARBA" id="ARBA00022989"/>
    </source>
</evidence>
<evidence type="ECO:0000256" key="1">
    <source>
        <dbReference type="ARBA" id="ARBA00004651"/>
    </source>
</evidence>
<keyword evidence="5 8" id="KW-1133">Transmembrane helix</keyword>
<feature type="transmembrane region" description="Helical" evidence="8">
    <location>
        <begin position="270"/>
        <end position="288"/>
    </location>
</feature>
<comment type="caution">
    <text evidence="10">The sequence shown here is derived from an EMBL/GenBank/DDBJ whole genome shotgun (WGS) entry which is preliminary data.</text>
</comment>
<proteinExistence type="inferred from homology"/>
<evidence type="ECO:0000256" key="6">
    <source>
        <dbReference type="ARBA" id="ARBA00023136"/>
    </source>
</evidence>
<feature type="transmembrane region" description="Helical" evidence="8">
    <location>
        <begin position="231"/>
        <end position="250"/>
    </location>
</feature>
<dbReference type="AlphaFoldDB" id="A0A412B1C5"/>
<accession>A0A412B1C5</accession>
<evidence type="ECO:0000313" key="10">
    <source>
        <dbReference type="EMBL" id="RGQ44800.1"/>
    </source>
</evidence>
<feature type="domain" description="Major facilitator superfamily (MFS) profile" evidence="9">
    <location>
        <begin position="5"/>
        <end position="402"/>
    </location>
</feature>
<dbReference type="Gene3D" id="1.20.1250.20">
    <property type="entry name" value="MFS general substrate transporter like domains"/>
    <property type="match status" value="1"/>
</dbReference>
<dbReference type="EMBL" id="QRTC01000001">
    <property type="protein sequence ID" value="RGQ44800.1"/>
    <property type="molecule type" value="Genomic_DNA"/>
</dbReference>
<evidence type="ECO:0000256" key="8">
    <source>
        <dbReference type="SAM" id="Phobius"/>
    </source>
</evidence>
<dbReference type="InterPro" id="IPR011701">
    <property type="entry name" value="MFS"/>
</dbReference>
<feature type="transmembrane region" description="Helical" evidence="8">
    <location>
        <begin position="295"/>
        <end position="314"/>
    </location>
</feature>
<dbReference type="PROSITE" id="PS50850">
    <property type="entry name" value="MFS"/>
    <property type="match status" value="1"/>
</dbReference>
<dbReference type="InterPro" id="IPR051788">
    <property type="entry name" value="MFS_Transporter"/>
</dbReference>
<dbReference type="GO" id="GO:0022857">
    <property type="term" value="F:transmembrane transporter activity"/>
    <property type="evidence" value="ECO:0007669"/>
    <property type="project" value="InterPro"/>
</dbReference>
<keyword evidence="3" id="KW-0813">Transport</keyword>
<feature type="transmembrane region" description="Helical" evidence="8">
    <location>
        <begin position="125"/>
        <end position="144"/>
    </location>
</feature>
<feature type="transmembrane region" description="Helical" evidence="8">
    <location>
        <begin position="66"/>
        <end position="86"/>
    </location>
</feature>
<feature type="transmembrane region" description="Helical" evidence="8">
    <location>
        <begin position="156"/>
        <end position="179"/>
    </location>
</feature>
<comment type="similarity">
    <text evidence="2">Belongs to the major facilitator superfamily.</text>
</comment>
<evidence type="ECO:0000259" key="9">
    <source>
        <dbReference type="PROSITE" id="PS50850"/>
    </source>
</evidence>
<name>A0A412B1C5_9FIRM</name>
<keyword evidence="4 8" id="KW-0812">Transmembrane</keyword>
<dbReference type="GO" id="GO:0005886">
    <property type="term" value="C:plasma membrane"/>
    <property type="evidence" value="ECO:0007669"/>
    <property type="project" value="UniProtKB-SubCell"/>
</dbReference>
<evidence type="ECO:0000256" key="3">
    <source>
        <dbReference type="ARBA" id="ARBA00022448"/>
    </source>
</evidence>
<sequence length="422" mass="45210">MVTLFLIVIYAAFISLGLPDSLLGVAWPVAQKEFGASLGDAGIISMVISVGTGISSLFSSKLLKRFGVGKVTVVSVLMTALALLGFSFVPAFVFMILLAIPLGLGAGAVDSGLNEYVAEHYESRHMSWLHCFWGVGAMAGPLIMSQYMSLGVDWRMGYLTVAIIQFVLVAVLIATLPLWDKVAKKTSQKKQEADANGENPGEPEREADLDPPIASGQGGFLAPLKIKGAKIALISFFLYCGVEITLGLWGSSFLITEKGIDAATAAQWVSLYWGGLTVGRLVSGFLAIRFNNQQMIRIGEFTVLLGVVCLLLPSPQFVCLIGFILVGAGCAPIYPCMLHETPVRFGKEDAQSMMGFQMAVCYTGSTLLLPFFGLVATKVNVGLLPVFLLVYIVIMLVSSEASNRIFQSRAAKLNQAKLSKGI</sequence>
<feature type="region of interest" description="Disordered" evidence="7">
    <location>
        <begin position="189"/>
        <end position="209"/>
    </location>
</feature>
<evidence type="ECO:0000256" key="2">
    <source>
        <dbReference type="ARBA" id="ARBA00008335"/>
    </source>
</evidence>
<protein>
    <submittedName>
        <fullName evidence="10">MFS transporter</fullName>
    </submittedName>
</protein>
<evidence type="ECO:0000313" key="11">
    <source>
        <dbReference type="Proteomes" id="UP000284751"/>
    </source>
</evidence>
<gene>
    <name evidence="10" type="ORF">DWY99_00475</name>
</gene>
<evidence type="ECO:0000256" key="4">
    <source>
        <dbReference type="ARBA" id="ARBA00022692"/>
    </source>
</evidence>
<feature type="transmembrane region" description="Helical" evidence="8">
    <location>
        <begin position="359"/>
        <end position="376"/>
    </location>
</feature>
<dbReference type="Pfam" id="PF07690">
    <property type="entry name" value="MFS_1"/>
    <property type="match status" value="1"/>
</dbReference>
<evidence type="ECO:0000256" key="7">
    <source>
        <dbReference type="SAM" id="MobiDB-lite"/>
    </source>
</evidence>
<dbReference type="InterPro" id="IPR036259">
    <property type="entry name" value="MFS_trans_sf"/>
</dbReference>
<organism evidence="10 11">
    <name type="scientific">[Clostridium] leptum</name>
    <dbReference type="NCBI Taxonomy" id="1535"/>
    <lineage>
        <taxon>Bacteria</taxon>
        <taxon>Bacillati</taxon>
        <taxon>Bacillota</taxon>
        <taxon>Clostridia</taxon>
        <taxon>Eubacteriales</taxon>
        <taxon>Oscillospiraceae</taxon>
        <taxon>Oscillospiraceae incertae sedis</taxon>
    </lineage>
</organism>
<dbReference type="SUPFAM" id="SSF103473">
    <property type="entry name" value="MFS general substrate transporter"/>
    <property type="match status" value="1"/>
</dbReference>
<dbReference type="InterPro" id="IPR020846">
    <property type="entry name" value="MFS_dom"/>
</dbReference>
<keyword evidence="6 8" id="KW-0472">Membrane</keyword>
<dbReference type="PANTHER" id="PTHR23514:SF3">
    <property type="entry name" value="BYPASS OF STOP CODON PROTEIN 6"/>
    <property type="match status" value="1"/>
</dbReference>
<comment type="subcellular location">
    <subcellularLocation>
        <location evidence="1">Cell membrane</location>
        <topology evidence="1">Multi-pass membrane protein</topology>
    </subcellularLocation>
</comment>
<feature type="transmembrane region" description="Helical" evidence="8">
    <location>
        <begin position="382"/>
        <end position="399"/>
    </location>
</feature>
<reference evidence="10 11" key="1">
    <citation type="submission" date="2018-08" db="EMBL/GenBank/DDBJ databases">
        <title>A genome reference for cultivated species of the human gut microbiota.</title>
        <authorList>
            <person name="Zou Y."/>
            <person name="Xue W."/>
            <person name="Luo G."/>
        </authorList>
    </citation>
    <scope>NUCLEOTIDE SEQUENCE [LARGE SCALE GENOMIC DNA]</scope>
    <source>
        <strain evidence="10 11">AF28-26</strain>
    </source>
</reference>
<dbReference type="PANTHER" id="PTHR23514">
    <property type="entry name" value="BYPASS OF STOP CODON PROTEIN 6"/>
    <property type="match status" value="1"/>
</dbReference>
<feature type="transmembrane region" description="Helical" evidence="8">
    <location>
        <begin position="92"/>
        <end position="113"/>
    </location>
</feature>